<keyword evidence="3 6" id="KW-0812">Transmembrane</keyword>
<dbReference type="EMBL" id="BDSP01000040">
    <property type="protein sequence ID" value="GAX11298.1"/>
    <property type="molecule type" value="Genomic_DNA"/>
</dbReference>
<evidence type="ECO:0000256" key="6">
    <source>
        <dbReference type="SAM" id="Phobius"/>
    </source>
</evidence>
<evidence type="ECO:0000313" key="9">
    <source>
        <dbReference type="Proteomes" id="UP000198406"/>
    </source>
</evidence>
<evidence type="ECO:0000256" key="1">
    <source>
        <dbReference type="ARBA" id="ARBA00004128"/>
    </source>
</evidence>
<dbReference type="Gene3D" id="3.20.100.30">
    <property type="entry name" value="VTC, catalytic tunnel domain"/>
    <property type="match status" value="1"/>
</dbReference>
<dbReference type="InterPro" id="IPR004331">
    <property type="entry name" value="SPX_dom"/>
</dbReference>
<dbReference type="Pfam" id="PF09359">
    <property type="entry name" value="VTC"/>
    <property type="match status" value="1"/>
</dbReference>
<dbReference type="Proteomes" id="UP000198406">
    <property type="component" value="Unassembled WGS sequence"/>
</dbReference>
<accession>A0A1Z5JBW4</accession>
<comment type="subcellular location">
    <subcellularLocation>
        <location evidence="1">Vacuole membrane</location>
        <topology evidence="1">Multi-pass membrane protein</topology>
    </subcellularLocation>
</comment>
<dbReference type="PANTHER" id="PTHR46140">
    <property type="entry name" value="VACUOLAR TRANSPORTER CHAPERONE 1-RELATED"/>
    <property type="match status" value="1"/>
</dbReference>
<dbReference type="PANTHER" id="PTHR46140:SF1">
    <property type="entry name" value="VACUOLAR TRANSPORTER CHAPERONE COMPLEX SUBUNIT 4-RELATED"/>
    <property type="match status" value="1"/>
</dbReference>
<organism evidence="8 9">
    <name type="scientific">Fistulifera solaris</name>
    <name type="common">Oleaginous diatom</name>
    <dbReference type="NCBI Taxonomy" id="1519565"/>
    <lineage>
        <taxon>Eukaryota</taxon>
        <taxon>Sar</taxon>
        <taxon>Stramenopiles</taxon>
        <taxon>Ochrophyta</taxon>
        <taxon>Bacillariophyta</taxon>
        <taxon>Bacillariophyceae</taxon>
        <taxon>Bacillariophycidae</taxon>
        <taxon>Naviculales</taxon>
        <taxon>Naviculaceae</taxon>
        <taxon>Fistulifera</taxon>
    </lineage>
</organism>
<feature type="transmembrane region" description="Helical" evidence="6">
    <location>
        <begin position="660"/>
        <end position="681"/>
    </location>
</feature>
<evidence type="ECO:0000256" key="5">
    <source>
        <dbReference type="ARBA" id="ARBA00023136"/>
    </source>
</evidence>
<feature type="transmembrane region" description="Helical" evidence="6">
    <location>
        <begin position="701"/>
        <end position="721"/>
    </location>
</feature>
<dbReference type="InterPro" id="IPR042267">
    <property type="entry name" value="VTC_sf"/>
</dbReference>
<comment type="caution">
    <text evidence="8">The sequence shown here is derived from an EMBL/GenBank/DDBJ whole genome shotgun (WGS) entry which is preliminary data.</text>
</comment>
<keyword evidence="2" id="KW-0926">Vacuole</keyword>
<evidence type="ECO:0000259" key="7">
    <source>
        <dbReference type="PROSITE" id="PS51382"/>
    </source>
</evidence>
<dbReference type="CDD" id="cd07751">
    <property type="entry name" value="PolyPPase_VTC4_like"/>
    <property type="match status" value="1"/>
</dbReference>
<proteinExistence type="predicted"/>
<evidence type="ECO:0000256" key="2">
    <source>
        <dbReference type="ARBA" id="ARBA00022554"/>
    </source>
</evidence>
<dbReference type="InterPro" id="IPR018966">
    <property type="entry name" value="VTC_domain"/>
</dbReference>
<dbReference type="InterPro" id="IPR051572">
    <property type="entry name" value="VTC_Complex_Subunit"/>
</dbReference>
<name>A0A1Z5JBW4_FISSO</name>
<keyword evidence="5 6" id="KW-0472">Membrane</keyword>
<evidence type="ECO:0000256" key="3">
    <source>
        <dbReference type="ARBA" id="ARBA00022692"/>
    </source>
</evidence>
<protein>
    <recommendedName>
        <fullName evidence="7">SPX domain-containing protein</fullName>
    </recommendedName>
</protein>
<keyword evidence="4 6" id="KW-1133">Transmembrane helix</keyword>
<dbReference type="AlphaFoldDB" id="A0A1Z5JBW4"/>
<dbReference type="InterPro" id="IPR003807">
    <property type="entry name" value="DUF202"/>
</dbReference>
<keyword evidence="9" id="KW-1185">Reference proteome</keyword>
<dbReference type="GO" id="GO:0006799">
    <property type="term" value="P:polyphosphate biosynthetic process"/>
    <property type="evidence" value="ECO:0007669"/>
    <property type="project" value="UniProtKB-ARBA"/>
</dbReference>
<feature type="domain" description="SPX" evidence="7">
    <location>
        <begin position="1"/>
        <end position="165"/>
    </location>
</feature>
<evidence type="ECO:0000256" key="4">
    <source>
        <dbReference type="ARBA" id="ARBA00022989"/>
    </source>
</evidence>
<sequence>MKYGEHLKENIEPAFGPEPYLDYSRLDEIITELSRLKPSRADETARVVSMTAPPPTNQQGLDTSKVELTQESFLTLLEHEMMKVEKFTLQQVTKLREQITKAEQLVKSNNAKGQHSADLEKAADEIANHFLRLEKYVNINFMGFHKILKKHDKNLKEYNPCKNFYVNRLHSQAWVRGDYSDIVVRLSDIYSALRDDKTAADNTGGANQSFTRTTTKYWVKTEDVSRVKYAVLRHLPVFLQKTSTGESDSQFTNSVYLDNDQLELYHGRLDKTPGAIALRLRWYGPEDPKTVFVERKTHCEKWMGEASVKERFIIDEFEVQQVLTNTYPIEKKKKEMLDKGKSEKEVAEWEQLVREITQVIAVKQLVPTVRTQCMRTAFQIPFDATVRVSLDTNLCMISERGYDLQNMAVWHRDKSWVLEKDEIHRFPHAVLEIKLEMTPENMTPPQWVTDLQNSGMLYECHKYSKYVHGCAVLLPEDVQAVPFWTDDISLRQSIIDSGAARILATEDVGVGPGANAIYDHLLPFGTSVNNRIETAIGRTSADKEASKGRVGEKAPLLQKNGNNNTLAYGLNFGEEEALVELEDDMDGDTECSWPFPFCSRANSSVELLAPTSVQKIEPKVFLANERTFLHWLHHGVILSSIAGGILSFSKNSGNSWAEWYALALMPIALGFCVYALHTFLWRADRIKTRIPGRWDDPTGPLLLGGAVAVILGINFFVKLYTIAEYDRLIGN</sequence>
<dbReference type="OrthoDB" id="6493944at2759"/>
<dbReference type="Pfam" id="PF02656">
    <property type="entry name" value="DUF202"/>
    <property type="match status" value="1"/>
</dbReference>
<dbReference type="GO" id="GO:0005774">
    <property type="term" value="C:vacuolar membrane"/>
    <property type="evidence" value="ECO:0007669"/>
    <property type="project" value="UniProtKB-SubCell"/>
</dbReference>
<dbReference type="InParanoid" id="A0A1Z5JBW4"/>
<evidence type="ECO:0000313" key="8">
    <source>
        <dbReference type="EMBL" id="GAX11298.1"/>
    </source>
</evidence>
<gene>
    <name evidence="8" type="ORF">FisN_15Lh226</name>
</gene>
<reference evidence="8 9" key="1">
    <citation type="journal article" date="2015" name="Plant Cell">
        <title>Oil accumulation by the oleaginous diatom Fistulifera solaris as revealed by the genome and transcriptome.</title>
        <authorList>
            <person name="Tanaka T."/>
            <person name="Maeda Y."/>
            <person name="Veluchamy A."/>
            <person name="Tanaka M."/>
            <person name="Abida H."/>
            <person name="Marechal E."/>
            <person name="Bowler C."/>
            <person name="Muto M."/>
            <person name="Sunaga Y."/>
            <person name="Tanaka M."/>
            <person name="Yoshino T."/>
            <person name="Taniguchi T."/>
            <person name="Fukuda Y."/>
            <person name="Nemoto M."/>
            <person name="Matsumoto M."/>
            <person name="Wong P.S."/>
            <person name="Aburatani S."/>
            <person name="Fujibuchi W."/>
        </authorList>
    </citation>
    <scope>NUCLEOTIDE SEQUENCE [LARGE SCALE GENOMIC DNA]</scope>
    <source>
        <strain evidence="8 9">JPCC DA0580</strain>
    </source>
</reference>
<dbReference type="CDD" id="cd14447">
    <property type="entry name" value="SPX"/>
    <property type="match status" value="1"/>
</dbReference>
<dbReference type="PROSITE" id="PS51382">
    <property type="entry name" value="SPX"/>
    <property type="match status" value="1"/>
</dbReference>